<evidence type="ECO:0000313" key="3">
    <source>
        <dbReference type="EMBL" id="CAI9117894.1"/>
    </source>
</evidence>
<organism evidence="3 4">
    <name type="scientific">Oldenlandia corymbosa var. corymbosa</name>
    <dbReference type="NCBI Taxonomy" id="529605"/>
    <lineage>
        <taxon>Eukaryota</taxon>
        <taxon>Viridiplantae</taxon>
        <taxon>Streptophyta</taxon>
        <taxon>Embryophyta</taxon>
        <taxon>Tracheophyta</taxon>
        <taxon>Spermatophyta</taxon>
        <taxon>Magnoliopsida</taxon>
        <taxon>eudicotyledons</taxon>
        <taxon>Gunneridae</taxon>
        <taxon>Pentapetalae</taxon>
        <taxon>asterids</taxon>
        <taxon>lamiids</taxon>
        <taxon>Gentianales</taxon>
        <taxon>Rubiaceae</taxon>
        <taxon>Rubioideae</taxon>
        <taxon>Spermacoceae</taxon>
        <taxon>Hedyotis-Oldenlandia complex</taxon>
        <taxon>Oldenlandia</taxon>
    </lineage>
</organism>
<dbReference type="InterPro" id="IPR036047">
    <property type="entry name" value="F-box-like_dom_sf"/>
</dbReference>
<feature type="region of interest" description="Disordered" evidence="1">
    <location>
        <begin position="1"/>
        <end position="27"/>
    </location>
</feature>
<dbReference type="EMBL" id="OX459126">
    <property type="protein sequence ID" value="CAI9117894.1"/>
    <property type="molecule type" value="Genomic_DNA"/>
</dbReference>
<feature type="domain" description="F-box" evidence="2">
    <location>
        <begin position="23"/>
        <end position="69"/>
    </location>
</feature>
<accession>A0AAV1EDY5</accession>
<dbReference type="SMART" id="SM00256">
    <property type="entry name" value="FBOX"/>
    <property type="match status" value="1"/>
</dbReference>
<dbReference type="AlphaFoldDB" id="A0AAV1EDY5"/>
<sequence>MATLQLIPPPSRPKHENPDPSLEESPDSLPNELIIEILTWLPAKTFLRFRVVSKSWRAMISDPKFIKAHLRNSSSRGDYAHHRVLFRGSTSASVYNYYDTRYFPLAPVLFCPAKTAIVSKRVENCVISRDSDIVGCANVIVCVGANRDELFFWNPAIRKCKKLARLTMIVECMLLRLIVLGITGLMCTVGTPTLGRRIDGFAFGVWPDPVFRVARGKLYWGNRTSKGTDIGFFDLKTETYGVVQQPDYGKDACDLDLEVLNGCLAVCCYSRTSHVDLWIMKEHGVKESWTKVLLVPNFEDPSRVKYCIPIFMSKDGKILFWYWKSLALSDPKTKSVTYPRVSFMREPWQVDVVVDSLVLVNDHDAEEPVMITDSDVIDMLPHPAPNLA</sequence>
<dbReference type="PANTHER" id="PTHR31672:SF13">
    <property type="entry name" value="F-BOX PROTEIN CPR30-LIKE"/>
    <property type="match status" value="1"/>
</dbReference>
<dbReference type="CDD" id="cd22157">
    <property type="entry name" value="F-box_AtFBW1-like"/>
    <property type="match status" value="1"/>
</dbReference>
<keyword evidence="4" id="KW-1185">Reference proteome</keyword>
<protein>
    <submittedName>
        <fullName evidence="3">OLC1v1019383C1</fullName>
    </submittedName>
</protein>
<reference evidence="3" key="1">
    <citation type="submission" date="2023-03" db="EMBL/GenBank/DDBJ databases">
        <authorList>
            <person name="Julca I."/>
        </authorList>
    </citation>
    <scope>NUCLEOTIDE SEQUENCE</scope>
</reference>
<dbReference type="SUPFAM" id="SSF81383">
    <property type="entry name" value="F-box domain"/>
    <property type="match status" value="1"/>
</dbReference>
<name>A0AAV1EDY5_OLDCO</name>
<evidence type="ECO:0000313" key="4">
    <source>
        <dbReference type="Proteomes" id="UP001161247"/>
    </source>
</evidence>
<dbReference type="PROSITE" id="PS50181">
    <property type="entry name" value="FBOX"/>
    <property type="match status" value="1"/>
</dbReference>
<dbReference type="Pfam" id="PF00646">
    <property type="entry name" value="F-box"/>
    <property type="match status" value="1"/>
</dbReference>
<dbReference type="InterPro" id="IPR013187">
    <property type="entry name" value="F-box-assoc_dom_typ3"/>
</dbReference>
<gene>
    <name evidence="3" type="ORF">OLC1_LOCUS23883</name>
</gene>
<dbReference type="InterPro" id="IPR050796">
    <property type="entry name" value="SCF_F-box_component"/>
</dbReference>
<dbReference type="InterPro" id="IPR001810">
    <property type="entry name" value="F-box_dom"/>
</dbReference>
<dbReference type="Pfam" id="PF08268">
    <property type="entry name" value="FBA_3"/>
    <property type="match status" value="1"/>
</dbReference>
<proteinExistence type="predicted"/>
<evidence type="ECO:0000256" key="1">
    <source>
        <dbReference type="SAM" id="MobiDB-lite"/>
    </source>
</evidence>
<dbReference type="Proteomes" id="UP001161247">
    <property type="component" value="Chromosome 9"/>
</dbReference>
<dbReference type="InterPro" id="IPR017451">
    <property type="entry name" value="F-box-assoc_interact_dom"/>
</dbReference>
<dbReference type="Gene3D" id="1.20.1280.50">
    <property type="match status" value="1"/>
</dbReference>
<dbReference type="NCBIfam" id="TIGR01640">
    <property type="entry name" value="F_box_assoc_1"/>
    <property type="match status" value="1"/>
</dbReference>
<dbReference type="PANTHER" id="PTHR31672">
    <property type="entry name" value="BNACNNG10540D PROTEIN"/>
    <property type="match status" value="1"/>
</dbReference>
<evidence type="ECO:0000259" key="2">
    <source>
        <dbReference type="PROSITE" id="PS50181"/>
    </source>
</evidence>